<accession>A0ABW3T9R4</accession>
<gene>
    <name evidence="2" type="ORF">ACFQ27_20560</name>
</gene>
<name>A0ABW3T9R4_9CAUL</name>
<keyword evidence="3" id="KW-1185">Reference proteome</keyword>
<dbReference type="Pfam" id="PF01381">
    <property type="entry name" value="HTH_3"/>
    <property type="match status" value="1"/>
</dbReference>
<feature type="domain" description="HTH cro/C1-type" evidence="1">
    <location>
        <begin position="16"/>
        <end position="70"/>
    </location>
</feature>
<proteinExistence type="predicted"/>
<evidence type="ECO:0000259" key="1">
    <source>
        <dbReference type="PROSITE" id="PS50943"/>
    </source>
</evidence>
<evidence type="ECO:0000313" key="3">
    <source>
        <dbReference type="Proteomes" id="UP001597216"/>
    </source>
</evidence>
<dbReference type="Proteomes" id="UP001597216">
    <property type="component" value="Unassembled WGS sequence"/>
</dbReference>
<sequence length="145" mass="16068">MIDAPNPVDVHVGRRVRLRRRELGVSQAWLADRLGLTFQQIQKYERGANRISASKLYAIAKLLEVPITYFFEGLDDPATPTGRQYAQAFTGVVEELLAEPNGPQLAEAFLSIRRRSIRKGLAELAPAIAANDQAQAPDNDREAAQ</sequence>
<evidence type="ECO:0000313" key="2">
    <source>
        <dbReference type="EMBL" id="MFD1192986.1"/>
    </source>
</evidence>
<dbReference type="PROSITE" id="PS50943">
    <property type="entry name" value="HTH_CROC1"/>
    <property type="match status" value="1"/>
</dbReference>
<dbReference type="EMBL" id="JBHTLQ010000102">
    <property type="protein sequence ID" value="MFD1192986.1"/>
    <property type="molecule type" value="Genomic_DNA"/>
</dbReference>
<dbReference type="Gene3D" id="1.10.260.40">
    <property type="entry name" value="lambda repressor-like DNA-binding domains"/>
    <property type="match status" value="1"/>
</dbReference>
<protein>
    <submittedName>
        <fullName evidence="2">Helix-turn-helix domain-containing protein</fullName>
    </submittedName>
</protein>
<organism evidence="2 3">
    <name type="scientific">Phenylobacterium conjunctum</name>
    <dbReference type="NCBI Taxonomy" id="1298959"/>
    <lineage>
        <taxon>Bacteria</taxon>
        <taxon>Pseudomonadati</taxon>
        <taxon>Pseudomonadota</taxon>
        <taxon>Alphaproteobacteria</taxon>
        <taxon>Caulobacterales</taxon>
        <taxon>Caulobacteraceae</taxon>
        <taxon>Phenylobacterium</taxon>
    </lineage>
</organism>
<reference evidence="3" key="1">
    <citation type="journal article" date="2019" name="Int. J. Syst. Evol. Microbiol.">
        <title>The Global Catalogue of Microorganisms (GCM) 10K type strain sequencing project: providing services to taxonomists for standard genome sequencing and annotation.</title>
        <authorList>
            <consortium name="The Broad Institute Genomics Platform"/>
            <consortium name="The Broad Institute Genome Sequencing Center for Infectious Disease"/>
            <person name="Wu L."/>
            <person name="Ma J."/>
        </authorList>
    </citation>
    <scope>NUCLEOTIDE SEQUENCE [LARGE SCALE GENOMIC DNA]</scope>
    <source>
        <strain evidence="3">CCUG 55074</strain>
    </source>
</reference>
<dbReference type="CDD" id="cd00093">
    <property type="entry name" value="HTH_XRE"/>
    <property type="match status" value="1"/>
</dbReference>
<dbReference type="InterPro" id="IPR001387">
    <property type="entry name" value="Cro/C1-type_HTH"/>
</dbReference>
<dbReference type="SMART" id="SM00530">
    <property type="entry name" value="HTH_XRE"/>
    <property type="match status" value="1"/>
</dbReference>
<dbReference type="RefSeq" id="WP_012520472.1">
    <property type="nucleotide sequence ID" value="NZ_JBHTLQ010000102.1"/>
</dbReference>
<comment type="caution">
    <text evidence="2">The sequence shown here is derived from an EMBL/GenBank/DDBJ whole genome shotgun (WGS) entry which is preliminary data.</text>
</comment>
<dbReference type="SUPFAM" id="SSF47413">
    <property type="entry name" value="lambda repressor-like DNA-binding domains"/>
    <property type="match status" value="1"/>
</dbReference>
<dbReference type="InterPro" id="IPR010982">
    <property type="entry name" value="Lambda_DNA-bd_dom_sf"/>
</dbReference>